<feature type="transmembrane region" description="Helical" evidence="1">
    <location>
        <begin position="32"/>
        <end position="53"/>
    </location>
</feature>
<keyword evidence="1" id="KW-0812">Transmembrane</keyword>
<evidence type="ECO:0000256" key="1">
    <source>
        <dbReference type="SAM" id="Phobius"/>
    </source>
</evidence>
<evidence type="ECO:0000313" key="3">
    <source>
        <dbReference type="Proteomes" id="UP000323994"/>
    </source>
</evidence>
<keyword evidence="3" id="KW-1185">Reference proteome</keyword>
<comment type="caution">
    <text evidence="2">The sequence shown here is derived from an EMBL/GenBank/DDBJ whole genome shotgun (WGS) entry which is preliminary data.</text>
</comment>
<sequence length="64" mass="7018">MKLGLRNASIILLTGMALLAAGSTLDSARNQLSNFVILTGLVIVFIGTLWLVLTLNQRRKKHKL</sequence>
<reference evidence="2 3" key="1">
    <citation type="submission" date="2019-05" db="EMBL/GenBank/DDBJ databases">
        <authorList>
            <person name="Qu J.-H."/>
        </authorList>
    </citation>
    <scope>NUCLEOTIDE SEQUENCE [LARGE SCALE GENOMIC DNA]</scope>
    <source>
        <strain evidence="2 3">NS28</strain>
    </source>
</reference>
<accession>A0A5M8QXW3</accession>
<evidence type="ECO:0000313" key="2">
    <source>
        <dbReference type="EMBL" id="KAA6440231.1"/>
    </source>
</evidence>
<organism evidence="2 3">
    <name type="scientific">Dyadobacter flavalbus</name>
    <dbReference type="NCBI Taxonomy" id="2579942"/>
    <lineage>
        <taxon>Bacteria</taxon>
        <taxon>Pseudomonadati</taxon>
        <taxon>Bacteroidota</taxon>
        <taxon>Cytophagia</taxon>
        <taxon>Cytophagales</taxon>
        <taxon>Spirosomataceae</taxon>
        <taxon>Dyadobacter</taxon>
    </lineage>
</organism>
<keyword evidence="1" id="KW-1133">Transmembrane helix</keyword>
<dbReference type="Proteomes" id="UP000323994">
    <property type="component" value="Unassembled WGS sequence"/>
</dbReference>
<dbReference type="EMBL" id="VBSN01000027">
    <property type="protein sequence ID" value="KAA6440231.1"/>
    <property type="molecule type" value="Genomic_DNA"/>
</dbReference>
<dbReference type="AlphaFoldDB" id="A0A5M8QXW3"/>
<protein>
    <submittedName>
        <fullName evidence="2">Uncharacterized protein</fullName>
    </submittedName>
</protein>
<gene>
    <name evidence="2" type="ORF">FEM33_06400</name>
</gene>
<keyword evidence="1" id="KW-0472">Membrane</keyword>
<name>A0A5M8QXW3_9BACT</name>
<proteinExistence type="predicted"/>
<dbReference type="RefSeq" id="WP_139011249.1">
    <property type="nucleotide sequence ID" value="NZ_VBSN01000027.1"/>
</dbReference>